<sequence>MEAKKNEKKKRRKLRLVFSLIMVLLISGLIATDYATREMMAIVDGRVLGYTKNDNIHSFFLLGDVYDIDQKVMMDSIHNFLYQARVYFIKSSNWISKLIQNVG</sequence>
<reference evidence="1 2" key="1">
    <citation type="submission" date="2016-10" db="EMBL/GenBank/DDBJ databases">
        <authorList>
            <person name="de Groot N.N."/>
        </authorList>
    </citation>
    <scope>NUCLEOTIDE SEQUENCE [LARGE SCALE GENOMIC DNA]</scope>
    <source>
        <strain evidence="1 2">DSM 18978</strain>
    </source>
</reference>
<organism evidence="1 2">
    <name type="scientific">Alkaliphilus peptidifermentans DSM 18978</name>
    <dbReference type="NCBI Taxonomy" id="1120976"/>
    <lineage>
        <taxon>Bacteria</taxon>
        <taxon>Bacillati</taxon>
        <taxon>Bacillota</taxon>
        <taxon>Clostridia</taxon>
        <taxon>Peptostreptococcales</taxon>
        <taxon>Natronincolaceae</taxon>
        <taxon>Alkaliphilus</taxon>
    </lineage>
</organism>
<keyword evidence="2" id="KW-1185">Reference proteome</keyword>
<dbReference type="STRING" id="1120976.SAMN03080606_00556"/>
<proteinExistence type="predicted"/>
<dbReference type="AlphaFoldDB" id="A0A1G5BXR8"/>
<gene>
    <name evidence="1" type="ORF">SAMN03080606_00556</name>
</gene>
<name>A0A1G5BXR8_9FIRM</name>
<evidence type="ECO:0000313" key="2">
    <source>
        <dbReference type="Proteomes" id="UP000198636"/>
    </source>
</evidence>
<protein>
    <submittedName>
        <fullName evidence="1">Uncharacterized protein</fullName>
    </submittedName>
</protein>
<evidence type="ECO:0000313" key="1">
    <source>
        <dbReference type="EMBL" id="SCX94921.1"/>
    </source>
</evidence>
<dbReference type="Proteomes" id="UP000198636">
    <property type="component" value="Unassembled WGS sequence"/>
</dbReference>
<dbReference type="EMBL" id="FMUS01000002">
    <property type="protein sequence ID" value="SCX94921.1"/>
    <property type="molecule type" value="Genomic_DNA"/>
</dbReference>
<accession>A0A1G5BXR8</accession>